<evidence type="ECO:0000256" key="4">
    <source>
        <dbReference type="ARBA" id="ARBA00023159"/>
    </source>
</evidence>
<evidence type="ECO:0000256" key="3">
    <source>
        <dbReference type="ARBA" id="ARBA00023125"/>
    </source>
</evidence>
<gene>
    <name evidence="7" type="ORF">DB32_002129</name>
</gene>
<dbReference type="SUPFAM" id="SSF53850">
    <property type="entry name" value="Periplasmic binding protein-like II"/>
    <property type="match status" value="1"/>
</dbReference>
<dbReference type="GO" id="GO:0003677">
    <property type="term" value="F:DNA binding"/>
    <property type="evidence" value="ECO:0007669"/>
    <property type="project" value="UniProtKB-KW"/>
</dbReference>
<dbReference type="InterPro" id="IPR036388">
    <property type="entry name" value="WH-like_DNA-bd_sf"/>
</dbReference>
<feature type="domain" description="HTH lysR-type" evidence="6">
    <location>
        <begin position="5"/>
        <end position="62"/>
    </location>
</feature>
<dbReference type="EMBL" id="CP011125">
    <property type="protein sequence ID" value="AKF04980.1"/>
    <property type="molecule type" value="Genomic_DNA"/>
</dbReference>
<dbReference type="STRING" id="927083.DB32_002129"/>
<dbReference type="Pfam" id="PF03466">
    <property type="entry name" value="LysR_substrate"/>
    <property type="match status" value="1"/>
</dbReference>
<keyword evidence="8" id="KW-1185">Reference proteome</keyword>
<dbReference type="Gene3D" id="1.10.10.10">
    <property type="entry name" value="Winged helix-like DNA-binding domain superfamily/Winged helix DNA-binding domain"/>
    <property type="match status" value="1"/>
</dbReference>
<reference evidence="7 8" key="1">
    <citation type="submission" date="2015-03" db="EMBL/GenBank/DDBJ databases">
        <title>Genome assembly of Sandaracinus amylolyticus DSM 53668.</title>
        <authorList>
            <person name="Sharma G."/>
            <person name="Subramanian S."/>
        </authorList>
    </citation>
    <scope>NUCLEOTIDE SEQUENCE [LARGE SCALE GENOMIC DNA]</scope>
    <source>
        <strain evidence="7 8">DSM 53668</strain>
    </source>
</reference>
<dbReference type="Gene3D" id="3.40.190.290">
    <property type="match status" value="1"/>
</dbReference>
<evidence type="ECO:0000256" key="2">
    <source>
        <dbReference type="ARBA" id="ARBA00023015"/>
    </source>
</evidence>
<dbReference type="GO" id="GO:2000142">
    <property type="term" value="P:regulation of DNA-templated transcription initiation"/>
    <property type="evidence" value="ECO:0007669"/>
    <property type="project" value="TreeGrafter"/>
</dbReference>
<evidence type="ECO:0000256" key="5">
    <source>
        <dbReference type="ARBA" id="ARBA00023163"/>
    </source>
</evidence>
<keyword evidence="2" id="KW-0805">Transcription regulation</keyword>
<name>A0A0F6W1E9_9BACT</name>
<dbReference type="KEGG" id="samy:DB32_002129"/>
<dbReference type="PROSITE" id="PS50931">
    <property type="entry name" value="HTH_LYSR"/>
    <property type="match status" value="1"/>
</dbReference>
<dbReference type="NCBIfam" id="NF008284">
    <property type="entry name" value="PRK11062.1"/>
    <property type="match status" value="1"/>
</dbReference>
<keyword evidence="5" id="KW-0804">Transcription</keyword>
<dbReference type="InterPro" id="IPR005119">
    <property type="entry name" value="LysR_subst-bd"/>
</dbReference>
<proteinExistence type="inferred from homology"/>
<protein>
    <submittedName>
        <fullName evidence="7">Transcriptional regulator, LysR family protein</fullName>
    </submittedName>
</protein>
<dbReference type="InterPro" id="IPR000847">
    <property type="entry name" value="LysR_HTH_N"/>
</dbReference>
<organism evidence="7 8">
    <name type="scientific">Sandaracinus amylolyticus</name>
    <dbReference type="NCBI Taxonomy" id="927083"/>
    <lineage>
        <taxon>Bacteria</taxon>
        <taxon>Pseudomonadati</taxon>
        <taxon>Myxococcota</taxon>
        <taxon>Polyangia</taxon>
        <taxon>Polyangiales</taxon>
        <taxon>Sandaracinaceae</taxon>
        <taxon>Sandaracinus</taxon>
    </lineage>
</organism>
<keyword evidence="3" id="KW-0238">DNA-binding</keyword>
<sequence length="301" mass="34118">MMKWLNYHHLLYFWTIAREGSVSAASRKLRLAQPTLSGQLKALEDALEVQLFHRRGGKLVLTDTGAHVMRYADEIFSLGSELQDSLEGLPTRRHPRLVVGAADEVPKLIVQRLLQPALELASELRLVCYEDRQDRLLADLAVHTIDAVIAEAPVESGSPIRAYSHLLGECGVTFFAAPATARRLRRRFPQSLEGEPLLVPIESTFMRRAIERWLEERSIRARIRGEFQDYALLGAFGRAGVGVFAAPSVIEDEIREQYGVQRVGELEDVRQRFYVITVDRRIKHPAVLAITERARDELFAR</sequence>
<keyword evidence="4" id="KW-0010">Activator</keyword>
<dbReference type="Proteomes" id="UP000034883">
    <property type="component" value="Chromosome"/>
</dbReference>
<dbReference type="InterPro" id="IPR036390">
    <property type="entry name" value="WH_DNA-bd_sf"/>
</dbReference>
<dbReference type="PANTHER" id="PTHR30293">
    <property type="entry name" value="TRANSCRIPTIONAL REGULATORY PROTEIN NAC-RELATED"/>
    <property type="match status" value="1"/>
</dbReference>
<evidence type="ECO:0000256" key="1">
    <source>
        <dbReference type="ARBA" id="ARBA00009437"/>
    </source>
</evidence>
<evidence type="ECO:0000313" key="7">
    <source>
        <dbReference type="EMBL" id="AKF04980.1"/>
    </source>
</evidence>
<dbReference type="PANTHER" id="PTHR30293:SF2">
    <property type="entry name" value="TRANSCRIPTIONAL ACTIVATOR PROTEIN NHAR"/>
    <property type="match status" value="1"/>
</dbReference>
<evidence type="ECO:0000313" key="8">
    <source>
        <dbReference type="Proteomes" id="UP000034883"/>
    </source>
</evidence>
<dbReference type="Pfam" id="PF00126">
    <property type="entry name" value="HTH_1"/>
    <property type="match status" value="1"/>
</dbReference>
<dbReference type="AlphaFoldDB" id="A0A0F6W1E9"/>
<evidence type="ECO:0000259" key="6">
    <source>
        <dbReference type="PROSITE" id="PS50931"/>
    </source>
</evidence>
<comment type="similarity">
    <text evidence="1">Belongs to the LysR transcriptional regulatory family.</text>
</comment>
<dbReference type="SUPFAM" id="SSF46785">
    <property type="entry name" value="Winged helix' DNA-binding domain"/>
    <property type="match status" value="1"/>
</dbReference>
<accession>A0A0F6W1E9</accession>
<dbReference type="FunFam" id="1.10.10.10:FF:000001">
    <property type="entry name" value="LysR family transcriptional regulator"/>
    <property type="match status" value="1"/>
</dbReference>
<dbReference type="GO" id="GO:0003700">
    <property type="term" value="F:DNA-binding transcription factor activity"/>
    <property type="evidence" value="ECO:0007669"/>
    <property type="project" value="InterPro"/>
</dbReference>
<dbReference type="PRINTS" id="PR00039">
    <property type="entry name" value="HTHLYSR"/>
</dbReference>